<evidence type="ECO:0000313" key="2">
    <source>
        <dbReference type="Proteomes" id="UP000054217"/>
    </source>
</evidence>
<dbReference type="OrthoDB" id="3239511at2759"/>
<reference evidence="2" key="2">
    <citation type="submission" date="2015-01" db="EMBL/GenBank/DDBJ databases">
        <title>Evolutionary Origins and Diversification of the Mycorrhizal Mutualists.</title>
        <authorList>
            <consortium name="DOE Joint Genome Institute"/>
            <consortium name="Mycorrhizal Genomics Consortium"/>
            <person name="Kohler A."/>
            <person name="Kuo A."/>
            <person name="Nagy L.G."/>
            <person name="Floudas D."/>
            <person name="Copeland A."/>
            <person name="Barry K.W."/>
            <person name="Cichocki N."/>
            <person name="Veneault-Fourrey C."/>
            <person name="LaButti K."/>
            <person name="Lindquist E.A."/>
            <person name="Lipzen A."/>
            <person name="Lundell T."/>
            <person name="Morin E."/>
            <person name="Murat C."/>
            <person name="Riley R."/>
            <person name="Ohm R."/>
            <person name="Sun H."/>
            <person name="Tunlid A."/>
            <person name="Henrissat B."/>
            <person name="Grigoriev I.V."/>
            <person name="Hibbett D.S."/>
            <person name="Martin F."/>
        </authorList>
    </citation>
    <scope>NUCLEOTIDE SEQUENCE [LARGE SCALE GENOMIC DNA]</scope>
    <source>
        <strain evidence="2">Marx 270</strain>
    </source>
</reference>
<keyword evidence="2" id="KW-1185">Reference proteome</keyword>
<organism evidence="1 2">
    <name type="scientific">Pisolithus tinctorius Marx 270</name>
    <dbReference type="NCBI Taxonomy" id="870435"/>
    <lineage>
        <taxon>Eukaryota</taxon>
        <taxon>Fungi</taxon>
        <taxon>Dikarya</taxon>
        <taxon>Basidiomycota</taxon>
        <taxon>Agaricomycotina</taxon>
        <taxon>Agaricomycetes</taxon>
        <taxon>Agaricomycetidae</taxon>
        <taxon>Boletales</taxon>
        <taxon>Sclerodermatineae</taxon>
        <taxon>Pisolithaceae</taxon>
        <taxon>Pisolithus</taxon>
    </lineage>
</organism>
<accession>A0A0C3PBQ8</accession>
<name>A0A0C3PBQ8_PISTI</name>
<gene>
    <name evidence="1" type="ORF">M404DRAFT_37685</name>
</gene>
<dbReference type="InParanoid" id="A0A0C3PBQ8"/>
<dbReference type="HOGENOM" id="CLU_160158_0_0_1"/>
<dbReference type="STRING" id="870435.A0A0C3PBQ8"/>
<reference evidence="1 2" key="1">
    <citation type="submission" date="2014-04" db="EMBL/GenBank/DDBJ databases">
        <authorList>
            <consortium name="DOE Joint Genome Institute"/>
            <person name="Kuo A."/>
            <person name="Kohler A."/>
            <person name="Costa M.D."/>
            <person name="Nagy L.G."/>
            <person name="Floudas D."/>
            <person name="Copeland A."/>
            <person name="Barry K.W."/>
            <person name="Cichocki N."/>
            <person name="Veneault-Fourrey C."/>
            <person name="LaButti K."/>
            <person name="Lindquist E.A."/>
            <person name="Lipzen A."/>
            <person name="Lundell T."/>
            <person name="Morin E."/>
            <person name="Murat C."/>
            <person name="Sun H."/>
            <person name="Tunlid A."/>
            <person name="Henrissat B."/>
            <person name="Grigoriev I.V."/>
            <person name="Hibbett D.S."/>
            <person name="Martin F."/>
            <person name="Nordberg H.P."/>
            <person name="Cantor M.N."/>
            <person name="Hua S.X."/>
        </authorList>
    </citation>
    <scope>NUCLEOTIDE SEQUENCE [LARGE SCALE GENOMIC DNA]</scope>
    <source>
        <strain evidence="1 2">Marx 270</strain>
    </source>
</reference>
<dbReference type="EMBL" id="KN831968">
    <property type="protein sequence ID" value="KIO05139.1"/>
    <property type="molecule type" value="Genomic_DNA"/>
</dbReference>
<feature type="non-terminal residue" evidence="1">
    <location>
        <position position="91"/>
    </location>
</feature>
<dbReference type="Proteomes" id="UP000054217">
    <property type="component" value="Unassembled WGS sequence"/>
</dbReference>
<evidence type="ECO:0000313" key="1">
    <source>
        <dbReference type="EMBL" id="KIO05139.1"/>
    </source>
</evidence>
<sequence length="91" mass="10379">QQVIELKTEFHPCSNWPPLCQSFDEFQRCSMTFVPPMDDTPYQPFCGVGNFEFMEIVLEASLNWKQVDALLDLIGHVAKGATQVTLKNDIE</sequence>
<protein>
    <submittedName>
        <fullName evidence="1">Uncharacterized protein</fullName>
    </submittedName>
</protein>
<dbReference type="AlphaFoldDB" id="A0A0C3PBQ8"/>
<feature type="non-terminal residue" evidence="1">
    <location>
        <position position="1"/>
    </location>
</feature>
<proteinExistence type="predicted"/>